<dbReference type="EC" id="4.1.1.9" evidence="4"/>
<sequence>MSRMAFFADLMGTIFSRTTGKAPALGRVPVTELCEALLSPQGEVSGMARAREILAQYRAMTVDEKKAFFTHLAEDLDVDPEKLIEAATLYRESRDPAAFARLSREAEPRRQELLRRLNQAPGATEELVRMRLDLLNLMKDTPELARIDQDFIHLFVSWFNRGFLVLRHIDWGTPANILEKIIEYEAVHAINDWNDLQRRLRPTDRRCFGFFHPAMPEEPLIFVEVALCKGVPGSIQWLLADGRETVKDTEFDTAVFYSISNCQEGLRGISFGNSLIKQVVEDLRRDLPQVKTFVTLSPVPGLTRHLKKIADEKPEIAALLEAADAKDPSALTPHLPLLKKLAADYLVNAKRPDGLPSDPVARFHLGNGALLHDIHVLGDTSANGFRQSCTAMVNYLYDLPKVEENNENYMAGKAVAASKQVRALLTQPKSSENGEGGGWLESPQKLLGLSGLQTKS</sequence>
<dbReference type="EMBL" id="JACIDU010000010">
    <property type="protein sequence ID" value="MBB4104179.1"/>
    <property type="molecule type" value="Genomic_DNA"/>
</dbReference>
<organism evidence="4 5">
    <name type="scientific">Allorhizobium borbori</name>
    <dbReference type="NCBI Taxonomy" id="485907"/>
    <lineage>
        <taxon>Bacteria</taxon>
        <taxon>Pseudomonadati</taxon>
        <taxon>Pseudomonadota</taxon>
        <taxon>Alphaproteobacteria</taxon>
        <taxon>Hyphomicrobiales</taxon>
        <taxon>Rhizobiaceae</taxon>
        <taxon>Rhizobium/Agrobacterium group</taxon>
        <taxon>Allorhizobium</taxon>
    </lineage>
</organism>
<dbReference type="InterPro" id="IPR035372">
    <property type="entry name" value="MCD_N"/>
</dbReference>
<keyword evidence="4" id="KW-0456">Lyase</keyword>
<dbReference type="Pfam" id="PF17408">
    <property type="entry name" value="MCD_N"/>
    <property type="match status" value="1"/>
</dbReference>
<reference evidence="4 5" key="1">
    <citation type="submission" date="2020-08" db="EMBL/GenBank/DDBJ databases">
        <title>Genomic Encyclopedia of Type Strains, Phase IV (KMG-IV): sequencing the most valuable type-strain genomes for metagenomic binning, comparative biology and taxonomic classification.</title>
        <authorList>
            <person name="Goeker M."/>
        </authorList>
    </citation>
    <scope>NUCLEOTIDE SEQUENCE [LARGE SCALE GENOMIC DNA]</scope>
    <source>
        <strain evidence="4 5">DSM 26385</strain>
    </source>
</reference>
<dbReference type="InterPro" id="IPR038917">
    <property type="entry name" value="Malonyl_CoA_deC"/>
</dbReference>
<dbReference type="InterPro" id="IPR007956">
    <property type="entry name" value="Malonyl_CoA_deC_C"/>
</dbReference>
<accession>A0A7W6P1B5</accession>
<evidence type="ECO:0000313" key="4">
    <source>
        <dbReference type="EMBL" id="MBB4104179.1"/>
    </source>
</evidence>
<dbReference type="Gene3D" id="1.20.140.90">
    <property type="entry name" value="Malonyl-CoA decarboxylase, oligemerization domain"/>
    <property type="match status" value="1"/>
</dbReference>
<evidence type="ECO:0000313" key="5">
    <source>
        <dbReference type="Proteomes" id="UP000584824"/>
    </source>
</evidence>
<dbReference type="InterPro" id="IPR038351">
    <property type="entry name" value="MCD_N_sf"/>
</dbReference>
<name>A0A7W6P1B5_9HYPH</name>
<evidence type="ECO:0000259" key="2">
    <source>
        <dbReference type="Pfam" id="PF05292"/>
    </source>
</evidence>
<dbReference type="InterPro" id="IPR042303">
    <property type="entry name" value="Malonyl_CoA_deC_C_sf"/>
</dbReference>
<evidence type="ECO:0000256" key="1">
    <source>
        <dbReference type="SAM" id="MobiDB-lite"/>
    </source>
</evidence>
<dbReference type="GO" id="GO:0006633">
    <property type="term" value="P:fatty acid biosynthetic process"/>
    <property type="evidence" value="ECO:0007669"/>
    <property type="project" value="InterPro"/>
</dbReference>
<proteinExistence type="predicted"/>
<dbReference type="PANTHER" id="PTHR28641">
    <property type="match status" value="1"/>
</dbReference>
<dbReference type="Pfam" id="PF05292">
    <property type="entry name" value="MCD"/>
    <property type="match status" value="1"/>
</dbReference>
<dbReference type="PANTHER" id="PTHR28641:SF1">
    <property type="entry name" value="MALONYL-COA DECARBOXYLASE, MITOCHONDRIAL"/>
    <property type="match status" value="1"/>
</dbReference>
<evidence type="ECO:0000259" key="3">
    <source>
        <dbReference type="Pfam" id="PF17408"/>
    </source>
</evidence>
<keyword evidence="5" id="KW-1185">Reference proteome</keyword>
<dbReference type="AlphaFoldDB" id="A0A7W6P1B5"/>
<gene>
    <name evidence="4" type="ORF">GGQ66_002752</name>
</gene>
<feature type="region of interest" description="Disordered" evidence="1">
    <location>
        <begin position="425"/>
        <end position="456"/>
    </location>
</feature>
<dbReference type="GO" id="GO:0050080">
    <property type="term" value="F:malonyl-CoA decarboxylase activity"/>
    <property type="evidence" value="ECO:0007669"/>
    <property type="project" value="UniProtKB-EC"/>
</dbReference>
<protein>
    <submittedName>
        <fullName evidence="4">Malonyl-CoA decarboxylase</fullName>
        <ecNumber evidence="4">4.1.1.9</ecNumber>
    </submittedName>
</protein>
<dbReference type="Gene3D" id="3.40.630.150">
    <property type="entry name" value="Malonyl-CoA decarboxylase, catalytic domain"/>
    <property type="match status" value="1"/>
</dbReference>
<dbReference type="Proteomes" id="UP000584824">
    <property type="component" value="Unassembled WGS sequence"/>
</dbReference>
<feature type="domain" description="Malonyl-CoA decarboxylase C-terminal" evidence="2">
    <location>
        <begin position="162"/>
        <end position="398"/>
    </location>
</feature>
<feature type="domain" description="Malonyl-CoA decarboxylase N-terminal" evidence="3">
    <location>
        <begin position="78"/>
        <end position="159"/>
    </location>
</feature>
<comment type="caution">
    <text evidence="4">The sequence shown here is derived from an EMBL/GenBank/DDBJ whole genome shotgun (WGS) entry which is preliminary data.</text>
</comment>